<evidence type="ECO:0000313" key="2">
    <source>
        <dbReference type="EMBL" id="UNI16845.1"/>
    </source>
</evidence>
<dbReference type="AlphaFoldDB" id="A0A9Q8QC13"/>
<dbReference type="CDD" id="cd00403">
    <property type="entry name" value="Ribosomal_L1"/>
    <property type="match status" value="1"/>
</dbReference>
<dbReference type="EMBL" id="CP086355">
    <property type="protein sequence ID" value="UNI16845.1"/>
    <property type="molecule type" value="Genomic_DNA"/>
</dbReference>
<name>A0A9Q8QC13_9HYPO</name>
<dbReference type="OrthoDB" id="10251727at2759"/>
<dbReference type="Proteomes" id="UP000829364">
    <property type="component" value="Chromosome 2"/>
</dbReference>
<dbReference type="InterPro" id="IPR028364">
    <property type="entry name" value="Ribosomal_uL1/biogenesis"/>
</dbReference>
<sequence>MIPRQKRIWTWKCFGITDSGSSLPALAALTGQIKMGPCTGPDRGGAQDRSTGLAYSAPTKILGPGRLFFFLGEQRQQQAAASPNGTPRLFNLQNAGHRCPAQPHIATMAPSKEVVAAGSSPLASIDPDQTLKASKALLAHIKKAAKQSADEATKKNLLEDDEADDTPIWLTLTTKRHITDKARLQPGKITLPHPLVKIPESDSESTPVTTTICAITADPQRAYKNIIGSDEFPAALSRRITRVIDFTKLKAKYSQYEAQRKLFSEHDVFVADERIINRLPKVLGKTFYKTSLKRPIPVNLQAKRPKVDGKRPKRDKKNDADGADINAGTAADIAKEIEKALGSALVSLAPTTNTAVRVGYASFTAQQIADNVDAVATALVAKWVPQKWRNVKSIYIKGPTTAALPVWLTDELWVDERDVIADDDARAIAASAEKANIGKKRKAVAAAEAVDAAEEEAADSPAPKKKAKKAKKPEADDDVLDKQIADRKAKLKKQKATAKKAMEA</sequence>
<feature type="compositionally biased region" description="Basic residues" evidence="1">
    <location>
        <begin position="489"/>
        <end position="498"/>
    </location>
</feature>
<dbReference type="GO" id="GO:0000502">
    <property type="term" value="C:proteasome complex"/>
    <property type="evidence" value="ECO:0007669"/>
    <property type="project" value="UniProtKB-KW"/>
</dbReference>
<reference evidence="2" key="1">
    <citation type="submission" date="2021-11" db="EMBL/GenBank/DDBJ databases">
        <title>Purpureocillium_takamizusanense_genome.</title>
        <authorList>
            <person name="Nguyen N.-H."/>
        </authorList>
    </citation>
    <scope>NUCLEOTIDE SEQUENCE</scope>
    <source>
        <strain evidence="2">PT3</strain>
    </source>
</reference>
<proteinExistence type="predicted"/>
<keyword evidence="3" id="KW-1185">Reference proteome</keyword>
<feature type="compositionally biased region" description="Basic and acidic residues" evidence="1">
    <location>
        <begin position="305"/>
        <end position="320"/>
    </location>
</feature>
<evidence type="ECO:0000313" key="3">
    <source>
        <dbReference type="Proteomes" id="UP000829364"/>
    </source>
</evidence>
<gene>
    <name evidence="2" type="primary">CIC1</name>
    <name evidence="2" type="ORF">JDV02_003241</name>
</gene>
<dbReference type="SUPFAM" id="SSF56808">
    <property type="entry name" value="Ribosomal protein L1"/>
    <property type="match status" value="1"/>
</dbReference>
<protein>
    <submittedName>
        <fullName evidence="2">Proteasome-interacting protein cic1</fullName>
    </submittedName>
</protein>
<dbReference type="InterPro" id="IPR023674">
    <property type="entry name" value="Ribosomal_uL1-like"/>
</dbReference>
<dbReference type="GeneID" id="72065201"/>
<dbReference type="RefSeq" id="XP_047840326.1">
    <property type="nucleotide sequence ID" value="XM_047984352.1"/>
</dbReference>
<dbReference type="KEGG" id="ptkz:JDV02_003241"/>
<evidence type="ECO:0000256" key="1">
    <source>
        <dbReference type="SAM" id="MobiDB-lite"/>
    </source>
</evidence>
<dbReference type="Gene3D" id="3.40.50.790">
    <property type="match status" value="1"/>
</dbReference>
<feature type="region of interest" description="Disordered" evidence="1">
    <location>
        <begin position="449"/>
        <end position="504"/>
    </location>
</feature>
<accession>A0A9Q8QC13</accession>
<dbReference type="Pfam" id="PF00687">
    <property type="entry name" value="Ribosomal_L1"/>
    <property type="match status" value="1"/>
</dbReference>
<organism evidence="2 3">
    <name type="scientific">Purpureocillium takamizusanense</name>
    <dbReference type="NCBI Taxonomy" id="2060973"/>
    <lineage>
        <taxon>Eukaryota</taxon>
        <taxon>Fungi</taxon>
        <taxon>Dikarya</taxon>
        <taxon>Ascomycota</taxon>
        <taxon>Pezizomycotina</taxon>
        <taxon>Sordariomycetes</taxon>
        <taxon>Hypocreomycetidae</taxon>
        <taxon>Hypocreales</taxon>
        <taxon>Ophiocordycipitaceae</taxon>
        <taxon>Purpureocillium</taxon>
    </lineage>
</organism>
<keyword evidence="2" id="KW-0647">Proteasome</keyword>
<dbReference type="InterPro" id="IPR016095">
    <property type="entry name" value="Ribosomal_uL1_3-a/b-sand"/>
</dbReference>
<feature type="region of interest" description="Disordered" evidence="1">
    <location>
        <begin position="299"/>
        <end position="324"/>
    </location>
</feature>